<keyword evidence="2" id="KW-0732">Signal</keyword>
<reference evidence="3 4" key="1">
    <citation type="journal article" date="2019" name="Nat. Microbiol.">
        <title>Mediterranean grassland soil C-N compound turnover is dependent on rainfall and depth, and is mediated by genomically divergent microorganisms.</title>
        <authorList>
            <person name="Diamond S."/>
            <person name="Andeer P.F."/>
            <person name="Li Z."/>
            <person name="Crits-Christoph A."/>
            <person name="Burstein D."/>
            <person name="Anantharaman K."/>
            <person name="Lane K.R."/>
            <person name="Thomas B.C."/>
            <person name="Pan C."/>
            <person name="Northen T.R."/>
            <person name="Banfield J.F."/>
        </authorList>
    </citation>
    <scope>NUCLEOTIDE SEQUENCE [LARGE SCALE GENOMIC DNA]</scope>
    <source>
        <strain evidence="3">WS_2</strain>
    </source>
</reference>
<evidence type="ECO:0000313" key="4">
    <source>
        <dbReference type="Proteomes" id="UP000317716"/>
    </source>
</evidence>
<evidence type="ECO:0008006" key="5">
    <source>
        <dbReference type="Google" id="ProtNLM"/>
    </source>
</evidence>
<dbReference type="AlphaFoldDB" id="A0A538SV43"/>
<protein>
    <recommendedName>
        <fullName evidence="5">Translocation/assembly module TamB</fullName>
    </recommendedName>
</protein>
<comment type="caution">
    <text evidence="3">The sequence shown here is derived from an EMBL/GenBank/DDBJ whole genome shotgun (WGS) entry which is preliminary data.</text>
</comment>
<dbReference type="Proteomes" id="UP000317716">
    <property type="component" value="Unassembled WGS sequence"/>
</dbReference>
<dbReference type="EMBL" id="VBOS01000227">
    <property type="protein sequence ID" value="TMQ55260.1"/>
    <property type="molecule type" value="Genomic_DNA"/>
</dbReference>
<evidence type="ECO:0000256" key="2">
    <source>
        <dbReference type="SAM" id="SignalP"/>
    </source>
</evidence>
<evidence type="ECO:0000313" key="3">
    <source>
        <dbReference type="EMBL" id="TMQ55260.1"/>
    </source>
</evidence>
<accession>A0A538SV43</accession>
<feature type="region of interest" description="Disordered" evidence="1">
    <location>
        <begin position="686"/>
        <end position="706"/>
    </location>
</feature>
<feature type="signal peptide" evidence="2">
    <location>
        <begin position="1"/>
        <end position="31"/>
    </location>
</feature>
<feature type="chain" id="PRO_5021879847" description="Translocation/assembly module TamB" evidence="2">
    <location>
        <begin position="32"/>
        <end position="1122"/>
    </location>
</feature>
<evidence type="ECO:0000256" key="1">
    <source>
        <dbReference type="SAM" id="MobiDB-lite"/>
    </source>
</evidence>
<name>A0A538SV43_UNCEI</name>
<organism evidence="3 4">
    <name type="scientific">Eiseniibacteriota bacterium</name>
    <dbReference type="NCBI Taxonomy" id="2212470"/>
    <lineage>
        <taxon>Bacteria</taxon>
        <taxon>Candidatus Eiseniibacteriota</taxon>
    </lineage>
</organism>
<gene>
    <name evidence="3" type="ORF">E6K72_06695</name>
</gene>
<proteinExistence type="predicted"/>
<sequence length="1122" mass="119734">MFGRPSTVRRAARGAVAAWIVAFVAAHGAQAIDDPGCGVVAVATREGARAYVLPHSFIRPGSDSVWTRAGPLARGVDYELDLLHGQIRLQRVALPGDTLWFAGCWLVAPPPLTLKLMRYRPLALAAPDSEPAAASPVHQRPAVQRDPTEAPAGASLNISGNKTIAVEFGSAQDAFLRQSLDLAISGTLAPGVLLTGVLSDRNTPLTASGSTRDLQSLDRVRIELKTPQGSAALGDVSLQLSQGEFGRLERRLQGVRGDVGIAGFQGTAAAASAQGVYQRVEFFGVEGRQGPYTLRSQDGAVGIAVVIGSEVVMLDGARMTRGEGADYAIDYERAEITFSNRRPISSASRIMVECQFTVNRFRRNLAAFDGRWQGRVLHAFTRVLSEADDGGRPLDIDLSAADRLVLEFAGDSANRAIAPGVTPGGGDYDSVRVAGGTLAYAYAGPDSGRFGVSFARVGAGRGDYADSALASGRTAYRYVGPRFGAYVVGRALPAPETHRLWVVGGGATVGALTIDAEGAVSHHDLNALSSLDDGDNMGLAGRAAIGLGGTLPGVMGEAGLSFSARTVGPRFVPFSRLERPFAQEDWGLPLDADLEHQQRVEAAGHWKPRRLGELRASLARLELPSGFESVRRTAEWSRDGILSFAGAIEHADANDPARVFPHGGRDRSRVEARLLLPWLEPALRAQSDERRTPSDTARAGDRVRESELELASPQRFGWRTRAGYGVRDDATLLGRAFVELREVRTLRVTLDTPSGRALVAGLALNRREVEPRADPVHTRSDLGSVHLALDDAKRALSGSVNLEVTSEGENRRTRTLTFVGGGRGGYDALGSPALQGDYLLGDGTSGAALDLLARSALSARLGWQFGSSDAWRGSRLEFAFETDARRRGPFVPSDAVIAPAVVLGDPALARGSVLQRLETDLAPGARAGALHLLAERRVTADRSYENFAQTSVREALEARLRARPAPAFSAEISSRLKRDEEAQTFMGASAFRRVLIESGGGAQLVFTPSARVRAAGIADGAWVRPEGGTEYTRTIRLGPDLGIAVLARGRLEIGARRTFIRGPAVATYLPGSDPLGTPLWEGTSRFDYRLHESTTFGLSVALRDVPHRAPLATGRAELRAFF</sequence>
<feature type="region of interest" description="Disordered" evidence="1">
    <location>
        <begin position="130"/>
        <end position="156"/>
    </location>
</feature>